<feature type="non-terminal residue" evidence="2">
    <location>
        <position position="204"/>
    </location>
</feature>
<protein>
    <submittedName>
        <fullName evidence="2">Uncharacterized protein</fullName>
    </submittedName>
</protein>
<feature type="compositionally biased region" description="Low complexity" evidence="1">
    <location>
        <begin position="114"/>
        <end position="132"/>
    </location>
</feature>
<dbReference type="Proteomes" id="UP000269945">
    <property type="component" value="Unassembled WGS sequence"/>
</dbReference>
<proteinExistence type="predicted"/>
<name>A0A9X9MCE0_GULGU</name>
<comment type="caution">
    <text evidence="2">The sequence shown here is derived from an EMBL/GenBank/DDBJ whole genome shotgun (WGS) entry which is preliminary data.</text>
</comment>
<evidence type="ECO:0000256" key="1">
    <source>
        <dbReference type="SAM" id="MobiDB-lite"/>
    </source>
</evidence>
<feature type="region of interest" description="Disordered" evidence="1">
    <location>
        <begin position="90"/>
        <end position="204"/>
    </location>
</feature>
<gene>
    <name evidence="2" type="ORF">BN2614_LOCUS1</name>
</gene>
<feature type="compositionally biased region" description="Basic and acidic residues" evidence="1">
    <location>
        <begin position="189"/>
        <end position="204"/>
    </location>
</feature>
<dbReference type="EMBL" id="CYRY02046468">
    <property type="protein sequence ID" value="VCX42183.1"/>
    <property type="molecule type" value="Genomic_DNA"/>
</dbReference>
<feature type="compositionally biased region" description="Polar residues" evidence="1">
    <location>
        <begin position="157"/>
        <end position="175"/>
    </location>
</feature>
<evidence type="ECO:0000313" key="2">
    <source>
        <dbReference type="EMBL" id="VCX42183.1"/>
    </source>
</evidence>
<sequence>MPALIRRSLPARLVVSPAPWEALPVLKPSCLSAHPPPQPVPTLPDLGPLPEHPATLDPLWSVQRSVPQSPPVSDLPRAFVDLRLASAHCPPPPCRSPGSSLSSSPSAPPPSSSPAPSSSSVLPSSSPSSPASPSLPPPSDCLFSSPLRSAPSLVHPVSSSFPPTLYSPSRPTSPSFIPGHPLNLPHWGKKVETRREASGVEKKE</sequence>
<feature type="compositionally biased region" description="Low complexity" evidence="1">
    <location>
        <begin position="96"/>
        <end position="105"/>
    </location>
</feature>
<accession>A0A9X9MCE0</accession>
<keyword evidence="3" id="KW-1185">Reference proteome</keyword>
<reference evidence="2 3" key="1">
    <citation type="submission" date="2018-10" db="EMBL/GenBank/DDBJ databases">
        <authorList>
            <person name="Ekblom R."/>
            <person name="Jareborg N."/>
        </authorList>
    </citation>
    <scope>NUCLEOTIDE SEQUENCE [LARGE SCALE GENOMIC DNA]</scope>
    <source>
        <tissue evidence="2">Muscle</tissue>
    </source>
</reference>
<dbReference type="AlphaFoldDB" id="A0A9X9MCE0"/>
<organism evidence="2 3">
    <name type="scientific">Gulo gulo</name>
    <name type="common">Wolverine</name>
    <name type="synonym">Gluton</name>
    <dbReference type="NCBI Taxonomy" id="48420"/>
    <lineage>
        <taxon>Eukaryota</taxon>
        <taxon>Metazoa</taxon>
        <taxon>Chordata</taxon>
        <taxon>Craniata</taxon>
        <taxon>Vertebrata</taxon>
        <taxon>Euteleostomi</taxon>
        <taxon>Mammalia</taxon>
        <taxon>Eutheria</taxon>
        <taxon>Laurasiatheria</taxon>
        <taxon>Carnivora</taxon>
        <taxon>Caniformia</taxon>
        <taxon>Musteloidea</taxon>
        <taxon>Mustelidae</taxon>
        <taxon>Guloninae</taxon>
        <taxon>Gulo</taxon>
    </lineage>
</organism>
<evidence type="ECO:0000313" key="3">
    <source>
        <dbReference type="Proteomes" id="UP000269945"/>
    </source>
</evidence>
<feature type="region of interest" description="Disordered" evidence="1">
    <location>
        <begin position="33"/>
        <end position="55"/>
    </location>
</feature>